<evidence type="ECO:0000313" key="4">
    <source>
        <dbReference type="Proteomes" id="UP000571817"/>
    </source>
</evidence>
<dbReference type="InterPro" id="IPR036390">
    <property type="entry name" value="WH_DNA-bd_sf"/>
</dbReference>
<dbReference type="Proteomes" id="UP000571817">
    <property type="component" value="Unassembled WGS sequence"/>
</dbReference>
<dbReference type="InterPro" id="IPR043129">
    <property type="entry name" value="ATPase_NBD"/>
</dbReference>
<evidence type="ECO:0000256" key="1">
    <source>
        <dbReference type="ARBA" id="ARBA00006479"/>
    </source>
</evidence>
<sequence length="442" mass="45967">MARQISSGHQSIRSHNLRIVLSEIHRRGRLSRAELTRVTGFNRSTIKVLVAQLEELGLVSEYAPAARGTAGRPSPIVGPRTDGPYAVAVDVAVSHLTVAAVALGGRVLARHSIDLADVIAPEEIVAEVVAGVRALADSIPGQSWLIGVGVSVPGTVRRRDSRILTAPNLHWDDVDLVGMLQVAFGDDIPIHLGNDANLGVVAEHLRGVARDVDDVAYLIARVGVGAGFLVDGVPLLGAHGLAGEIGHIVVQPGGPLCYCGNQGCFEQVVGERALFARAGLSGQTSASGIGEVMKDADDGNVFAQTAIDDVCQWLAVGLASISHLVNPQLIVIGGSLSRLLDERQEDLQSSLDALMARAPGEPARVCLGGLGEDATLLGAAELVFTDLLEAPLATASAHRGQTEVLGGLDAVPFREAHGRSRHARPAVRAGEGRAGRQSSSAG</sequence>
<organism evidence="3 4">
    <name type="scientific">Allobranchiibius huperziae</name>
    <dbReference type="NCBI Taxonomy" id="1874116"/>
    <lineage>
        <taxon>Bacteria</taxon>
        <taxon>Bacillati</taxon>
        <taxon>Actinomycetota</taxon>
        <taxon>Actinomycetes</taxon>
        <taxon>Micrococcales</taxon>
        <taxon>Dermacoccaceae</taxon>
        <taxon>Allobranchiibius</taxon>
    </lineage>
</organism>
<dbReference type="Gene3D" id="1.10.10.10">
    <property type="entry name" value="Winged helix-like DNA-binding domain superfamily/Winged helix DNA-binding domain"/>
    <property type="match status" value="1"/>
</dbReference>
<keyword evidence="4" id="KW-1185">Reference proteome</keyword>
<dbReference type="Pfam" id="PF00480">
    <property type="entry name" value="ROK"/>
    <property type="match status" value="1"/>
</dbReference>
<keyword evidence="3" id="KW-0808">Transferase</keyword>
<name>A0A853DDI4_9MICO</name>
<dbReference type="EMBL" id="JACCFW010000001">
    <property type="protein sequence ID" value="NYJ73154.1"/>
    <property type="molecule type" value="Genomic_DNA"/>
</dbReference>
<dbReference type="SUPFAM" id="SSF53067">
    <property type="entry name" value="Actin-like ATPase domain"/>
    <property type="match status" value="1"/>
</dbReference>
<comment type="similarity">
    <text evidence="1">Belongs to the ROK (NagC/XylR) family.</text>
</comment>
<dbReference type="InterPro" id="IPR000600">
    <property type="entry name" value="ROK"/>
</dbReference>
<proteinExistence type="inferred from homology"/>
<dbReference type="CDD" id="cd24076">
    <property type="entry name" value="ASKHA_ATPase_ROK_BsXylR-like"/>
    <property type="match status" value="1"/>
</dbReference>
<evidence type="ECO:0000256" key="2">
    <source>
        <dbReference type="SAM" id="MobiDB-lite"/>
    </source>
</evidence>
<accession>A0A853DDI4</accession>
<gene>
    <name evidence="3" type="ORF">HNR15_000117</name>
</gene>
<dbReference type="Gene3D" id="3.30.420.40">
    <property type="match status" value="2"/>
</dbReference>
<dbReference type="RefSeq" id="WP_179478225.1">
    <property type="nucleotide sequence ID" value="NZ_JACCFW010000001.1"/>
</dbReference>
<comment type="caution">
    <text evidence="3">The sequence shown here is derived from an EMBL/GenBank/DDBJ whole genome shotgun (WGS) entry which is preliminary data.</text>
</comment>
<keyword evidence="3" id="KW-0418">Kinase</keyword>
<dbReference type="PANTHER" id="PTHR18964:SF149">
    <property type="entry name" value="BIFUNCTIONAL UDP-N-ACETYLGLUCOSAMINE 2-EPIMERASE_N-ACETYLMANNOSAMINE KINASE"/>
    <property type="match status" value="1"/>
</dbReference>
<dbReference type="PANTHER" id="PTHR18964">
    <property type="entry name" value="ROK (REPRESSOR, ORF, KINASE) FAMILY"/>
    <property type="match status" value="1"/>
</dbReference>
<reference evidence="3 4" key="1">
    <citation type="submission" date="2020-07" db="EMBL/GenBank/DDBJ databases">
        <title>Sequencing the genomes of 1000 actinobacteria strains.</title>
        <authorList>
            <person name="Klenk H.-P."/>
        </authorList>
    </citation>
    <scope>NUCLEOTIDE SEQUENCE [LARGE SCALE GENOMIC DNA]</scope>
    <source>
        <strain evidence="3 4">DSM 29531</strain>
    </source>
</reference>
<evidence type="ECO:0000313" key="3">
    <source>
        <dbReference type="EMBL" id="NYJ73154.1"/>
    </source>
</evidence>
<dbReference type="SUPFAM" id="SSF46785">
    <property type="entry name" value="Winged helix' DNA-binding domain"/>
    <property type="match status" value="1"/>
</dbReference>
<dbReference type="InterPro" id="IPR036388">
    <property type="entry name" value="WH-like_DNA-bd_sf"/>
</dbReference>
<protein>
    <submittedName>
        <fullName evidence="3">Putative NBD/HSP70 family sugar kinase</fullName>
    </submittedName>
</protein>
<dbReference type="AlphaFoldDB" id="A0A853DDI4"/>
<feature type="region of interest" description="Disordered" evidence="2">
    <location>
        <begin position="415"/>
        <end position="442"/>
    </location>
</feature>
<dbReference type="GO" id="GO:0016301">
    <property type="term" value="F:kinase activity"/>
    <property type="evidence" value="ECO:0007669"/>
    <property type="project" value="UniProtKB-KW"/>
</dbReference>